<feature type="signal peptide" evidence="1">
    <location>
        <begin position="1"/>
        <end position="24"/>
    </location>
</feature>
<dbReference type="PROSITE" id="PS51257">
    <property type="entry name" value="PROKAR_LIPOPROTEIN"/>
    <property type="match status" value="1"/>
</dbReference>
<sequence>MKSKITVSLAFFVCLLTFSCRDHSLPVNPAQIQVFDFAANLLSPMGMDTDPQGRVWLAEAGTGKDDGRISVILPNGSRFSVITGFPSFFVPTEPFPVGLNHLLYINGTLYILHANGLLYKADVSQFVPGTSAPVPASNLQTENIGQFVVNYDFGAEDTGESNPFNLTMGPNGELYIADAAANSIIRRATNGTLSVFATLPRFTNPTNPMIGPPKIDPVPTGIVYDGNGWFYVTTLTGFPFIPGQAAIYRLGLNGVFSVYQSGLTTLVDVELGSDNQPLAVHFADFALPAGFAPNTGSVVRSNGSSSANLLTGLNLPTDLEKAGPNTYYINSLVGGTIKKVTY</sequence>
<comment type="caution">
    <text evidence="2">The sequence shown here is derived from an EMBL/GenBank/DDBJ whole genome shotgun (WGS) entry which is preliminary data.</text>
</comment>
<dbReference type="SUPFAM" id="SSF101898">
    <property type="entry name" value="NHL repeat"/>
    <property type="match status" value="1"/>
</dbReference>
<feature type="chain" id="PRO_5045630215" description="ScyD/ScyE family protein" evidence="1">
    <location>
        <begin position="25"/>
        <end position="342"/>
    </location>
</feature>
<evidence type="ECO:0000256" key="1">
    <source>
        <dbReference type="SAM" id="SignalP"/>
    </source>
</evidence>
<evidence type="ECO:0000313" key="2">
    <source>
        <dbReference type="EMBL" id="GAA4416362.1"/>
    </source>
</evidence>
<evidence type="ECO:0000313" key="3">
    <source>
        <dbReference type="Proteomes" id="UP001500936"/>
    </source>
</evidence>
<organism evidence="2 3">
    <name type="scientific">Nibrella viscosa</name>
    <dbReference type="NCBI Taxonomy" id="1084524"/>
    <lineage>
        <taxon>Bacteria</taxon>
        <taxon>Pseudomonadati</taxon>
        <taxon>Bacteroidota</taxon>
        <taxon>Cytophagia</taxon>
        <taxon>Cytophagales</taxon>
        <taxon>Spirosomataceae</taxon>
        <taxon>Nibrella</taxon>
    </lineage>
</organism>
<accession>A0ABP8KU53</accession>
<dbReference type="EMBL" id="BAABHB010000014">
    <property type="protein sequence ID" value="GAA4416362.1"/>
    <property type="molecule type" value="Genomic_DNA"/>
</dbReference>
<keyword evidence="3" id="KW-1185">Reference proteome</keyword>
<evidence type="ECO:0008006" key="4">
    <source>
        <dbReference type="Google" id="ProtNLM"/>
    </source>
</evidence>
<dbReference type="NCBIfam" id="NF033206">
    <property type="entry name" value="ScyE_fam"/>
    <property type="match status" value="1"/>
</dbReference>
<reference evidence="3" key="1">
    <citation type="journal article" date="2019" name="Int. J. Syst. Evol. Microbiol.">
        <title>The Global Catalogue of Microorganisms (GCM) 10K type strain sequencing project: providing services to taxonomists for standard genome sequencing and annotation.</title>
        <authorList>
            <consortium name="The Broad Institute Genomics Platform"/>
            <consortium name="The Broad Institute Genome Sequencing Center for Infectious Disease"/>
            <person name="Wu L."/>
            <person name="Ma J."/>
        </authorList>
    </citation>
    <scope>NUCLEOTIDE SEQUENCE [LARGE SCALE GENOMIC DNA]</scope>
    <source>
        <strain evidence="3">JCM 17925</strain>
    </source>
</reference>
<dbReference type="InterPro" id="IPR048031">
    <property type="entry name" value="ScyD/ScyE-like"/>
</dbReference>
<dbReference type="Gene3D" id="2.120.10.30">
    <property type="entry name" value="TolB, C-terminal domain"/>
    <property type="match status" value="1"/>
</dbReference>
<dbReference type="Proteomes" id="UP001500936">
    <property type="component" value="Unassembled WGS sequence"/>
</dbReference>
<dbReference type="RefSeq" id="WP_345270571.1">
    <property type="nucleotide sequence ID" value="NZ_BAABHB010000014.1"/>
</dbReference>
<name>A0ABP8KU53_9BACT</name>
<gene>
    <name evidence="2" type="ORF">GCM10023187_47730</name>
</gene>
<keyword evidence="1" id="KW-0732">Signal</keyword>
<protein>
    <recommendedName>
        <fullName evidence="4">ScyD/ScyE family protein</fullName>
    </recommendedName>
</protein>
<proteinExistence type="predicted"/>
<dbReference type="InterPro" id="IPR011042">
    <property type="entry name" value="6-blade_b-propeller_TolB-like"/>
</dbReference>